<dbReference type="Proteomes" id="UP001177021">
    <property type="component" value="Unassembled WGS sequence"/>
</dbReference>
<protein>
    <submittedName>
        <fullName evidence="1">Uncharacterized protein</fullName>
    </submittedName>
</protein>
<comment type="caution">
    <text evidence="1">The sequence shown here is derived from an EMBL/GenBank/DDBJ whole genome shotgun (WGS) entry which is preliminary data.</text>
</comment>
<sequence>MQKKGKNKVFSLFSTFRSDRSRKLGFRNFSLTGRSRTSRISLSDLTCCNIMKPRKSSLNPYAAAYVPVSKRDASVRFYATEEDNNGAQEYDGTVWFQPPQYRTNDVEKNAQRLAPVKAQPASSSYFSSPQSVTQLTENQYMDEELDIDLEYLRMTFPGISDESLVDVYNVNSGDLDAAIDMLSQLEFDDAVDASGSLPETLDIGDVSEPVLPVDSASSKQKNATAGASTSFGHS</sequence>
<gene>
    <name evidence="1" type="ORF">MILVUS5_LOCUS38066</name>
</gene>
<evidence type="ECO:0000313" key="1">
    <source>
        <dbReference type="EMBL" id="CAJ2674924.1"/>
    </source>
</evidence>
<accession>A0ACB0M2R2</accession>
<evidence type="ECO:0000313" key="2">
    <source>
        <dbReference type="Proteomes" id="UP001177021"/>
    </source>
</evidence>
<keyword evidence="2" id="KW-1185">Reference proteome</keyword>
<name>A0ACB0M2R2_TRIPR</name>
<reference evidence="1" key="1">
    <citation type="submission" date="2023-10" db="EMBL/GenBank/DDBJ databases">
        <authorList>
            <person name="Rodriguez Cubillos JULIANA M."/>
            <person name="De Vega J."/>
        </authorList>
    </citation>
    <scope>NUCLEOTIDE SEQUENCE</scope>
</reference>
<dbReference type="EMBL" id="CASHSV030000716">
    <property type="protein sequence ID" value="CAJ2674924.1"/>
    <property type="molecule type" value="Genomic_DNA"/>
</dbReference>
<proteinExistence type="predicted"/>
<organism evidence="1 2">
    <name type="scientific">Trifolium pratense</name>
    <name type="common">Red clover</name>
    <dbReference type="NCBI Taxonomy" id="57577"/>
    <lineage>
        <taxon>Eukaryota</taxon>
        <taxon>Viridiplantae</taxon>
        <taxon>Streptophyta</taxon>
        <taxon>Embryophyta</taxon>
        <taxon>Tracheophyta</taxon>
        <taxon>Spermatophyta</taxon>
        <taxon>Magnoliopsida</taxon>
        <taxon>eudicotyledons</taxon>
        <taxon>Gunneridae</taxon>
        <taxon>Pentapetalae</taxon>
        <taxon>rosids</taxon>
        <taxon>fabids</taxon>
        <taxon>Fabales</taxon>
        <taxon>Fabaceae</taxon>
        <taxon>Papilionoideae</taxon>
        <taxon>50 kb inversion clade</taxon>
        <taxon>NPAAA clade</taxon>
        <taxon>Hologalegina</taxon>
        <taxon>IRL clade</taxon>
        <taxon>Trifolieae</taxon>
        <taxon>Trifolium</taxon>
    </lineage>
</organism>